<gene>
    <name evidence="1" type="ORF">JCM19294_2927</name>
</gene>
<keyword evidence="2" id="KW-1185">Reference proteome</keyword>
<accession>A0A090PZF7</accession>
<evidence type="ECO:0000313" key="2">
    <source>
        <dbReference type="Proteomes" id="UP000029221"/>
    </source>
</evidence>
<sequence>MSGSRVIFVYNANSGAINAALDSAHKILSPKTYNCALCNLTYGIFNEKKEWLRFRESVNKLSNLSFEFLHKDEFEKNYKSKWLPKYSYPIILTTNQGQEIEVLASSLELSECKETKDLISLIELRLKKHNIEL</sequence>
<evidence type="ECO:0000313" key="1">
    <source>
        <dbReference type="EMBL" id="GAK96145.1"/>
    </source>
</evidence>
<dbReference type="EMBL" id="BBML01000001">
    <property type="protein sequence ID" value="GAK96145.1"/>
    <property type="molecule type" value="Genomic_DNA"/>
</dbReference>
<comment type="caution">
    <text evidence="1">The sequence shown here is derived from an EMBL/GenBank/DDBJ whole genome shotgun (WGS) entry which is preliminary data.</text>
</comment>
<proteinExistence type="predicted"/>
<dbReference type="eggNOG" id="ENOG5032YEY">
    <property type="taxonomic scope" value="Bacteria"/>
</dbReference>
<evidence type="ECO:0008006" key="3">
    <source>
        <dbReference type="Google" id="ProtNLM"/>
    </source>
</evidence>
<name>A0A090PZF7_9FLAO</name>
<reference evidence="1" key="1">
    <citation type="journal article" date="2014" name="Genome Announc.">
        <title>Draft Genome Sequences of Marine Flavobacterium Nonlabens Strains NR17, NR24, NR27, NR32, NR33, and Ara13.</title>
        <authorList>
            <person name="Nakanishi M."/>
            <person name="Meirelles P."/>
            <person name="Suzuki R."/>
            <person name="Takatani N."/>
            <person name="Mino S."/>
            <person name="Suda W."/>
            <person name="Oshima K."/>
            <person name="Hattori M."/>
            <person name="Ohkuma M."/>
            <person name="Hosokawa M."/>
            <person name="Miyashita K."/>
            <person name="Thompson F.L."/>
            <person name="Niwa A."/>
            <person name="Sawabe T."/>
            <person name="Sawabe T."/>
        </authorList>
    </citation>
    <scope>NUCLEOTIDE SEQUENCE [LARGE SCALE GENOMIC DNA]</scope>
    <source>
        <strain evidence="1">JCM 19294</strain>
    </source>
</reference>
<dbReference type="Proteomes" id="UP000029221">
    <property type="component" value="Unassembled WGS sequence"/>
</dbReference>
<dbReference type="AlphaFoldDB" id="A0A090PZF7"/>
<organism evidence="1 2">
    <name type="scientific">Nonlabens tegetincola</name>
    <dbReference type="NCBI Taxonomy" id="323273"/>
    <lineage>
        <taxon>Bacteria</taxon>
        <taxon>Pseudomonadati</taxon>
        <taxon>Bacteroidota</taxon>
        <taxon>Flavobacteriia</taxon>
        <taxon>Flavobacteriales</taxon>
        <taxon>Flavobacteriaceae</taxon>
        <taxon>Nonlabens</taxon>
    </lineage>
</organism>
<dbReference type="RefSeq" id="WP_042277151.1">
    <property type="nucleotide sequence ID" value="NZ_BBML01000001.1"/>
</dbReference>
<protein>
    <recommendedName>
        <fullName evidence="3">GTPase</fullName>
    </recommendedName>
</protein>
<dbReference type="STRING" id="319236.BST91_10235"/>